<dbReference type="EMBL" id="LWDE02000731">
    <property type="protein sequence ID" value="KAE8245451.1"/>
    <property type="molecule type" value="Genomic_DNA"/>
</dbReference>
<evidence type="ECO:0000313" key="4">
    <source>
        <dbReference type="EMBL" id="KAE8245451.1"/>
    </source>
</evidence>
<evidence type="ECO:0000256" key="3">
    <source>
        <dbReference type="SAM" id="SignalP"/>
    </source>
</evidence>
<feature type="transmembrane region" description="Helical" evidence="2">
    <location>
        <begin position="155"/>
        <end position="176"/>
    </location>
</feature>
<evidence type="ECO:0000313" key="5">
    <source>
        <dbReference type="Proteomes" id="UP000077684"/>
    </source>
</evidence>
<keyword evidence="5" id="KW-1185">Reference proteome</keyword>
<feature type="chain" id="PRO_5036470052" evidence="3">
    <location>
        <begin position="23"/>
        <end position="238"/>
    </location>
</feature>
<feature type="transmembrane region" description="Helical" evidence="2">
    <location>
        <begin position="67"/>
        <end position="88"/>
    </location>
</feature>
<feature type="compositionally biased region" description="Pro residues" evidence="1">
    <location>
        <begin position="192"/>
        <end position="204"/>
    </location>
</feature>
<keyword evidence="3" id="KW-0732">Signal</keyword>
<feature type="region of interest" description="Disordered" evidence="1">
    <location>
        <begin position="183"/>
        <end position="238"/>
    </location>
</feature>
<sequence>MKLAHLYLLLFTTASGFKLISAAVLDLPPLLIQGSNPSLERSGIGYRISHQSKKELASRESAWIKPAVTGAGALVGGGVSFGAFYGIFRSLFDPKKPIRTRAARPHRPLGADLGRGSSPTTSVLLLNPRTNPKTASGLDARHVVPRFAIPHWKPFTVAFLTALPFGGIAGGLAAFAQDFAESERAKSKAKPSPNPDVQPLPPPQSQAQPPYGIPATPGPPGNSGDANIPGTPADPGIP</sequence>
<protein>
    <submittedName>
        <fullName evidence="4">Uncharacterized protein</fullName>
    </submittedName>
</protein>
<reference evidence="4" key="1">
    <citation type="submission" date="2016-04" db="EMBL/GenBank/DDBJ databases">
        <authorList>
            <person name="Nguyen H.D."/>
            <person name="Samba Siva P."/>
            <person name="Cullis J."/>
            <person name="Levesque C.A."/>
            <person name="Hambleton S."/>
        </authorList>
    </citation>
    <scope>NUCLEOTIDE SEQUENCE</scope>
    <source>
        <strain evidence="4">DAOMC 236426</strain>
    </source>
</reference>
<name>A0A8X7MQM5_9BASI</name>
<gene>
    <name evidence="4" type="ORF">A4X06_0g5680</name>
</gene>
<reference evidence="4" key="2">
    <citation type="journal article" date="2019" name="IMA Fungus">
        <title>Genome sequencing and comparison of five Tilletia species to identify candidate genes for the detection of regulated species infecting wheat.</title>
        <authorList>
            <person name="Nguyen H.D.T."/>
            <person name="Sultana T."/>
            <person name="Kesanakurti P."/>
            <person name="Hambleton S."/>
        </authorList>
    </citation>
    <scope>NUCLEOTIDE SEQUENCE</scope>
    <source>
        <strain evidence="4">DAOMC 236426</strain>
    </source>
</reference>
<keyword evidence="2" id="KW-0812">Transmembrane</keyword>
<feature type="signal peptide" evidence="3">
    <location>
        <begin position="1"/>
        <end position="22"/>
    </location>
</feature>
<keyword evidence="2" id="KW-0472">Membrane</keyword>
<proteinExistence type="predicted"/>
<comment type="caution">
    <text evidence="4">The sequence shown here is derived from an EMBL/GenBank/DDBJ whole genome shotgun (WGS) entry which is preliminary data.</text>
</comment>
<dbReference type="Proteomes" id="UP000077684">
    <property type="component" value="Unassembled WGS sequence"/>
</dbReference>
<evidence type="ECO:0000256" key="1">
    <source>
        <dbReference type="SAM" id="MobiDB-lite"/>
    </source>
</evidence>
<organism evidence="4 5">
    <name type="scientific">Tilletia controversa</name>
    <name type="common">dwarf bunt fungus</name>
    <dbReference type="NCBI Taxonomy" id="13291"/>
    <lineage>
        <taxon>Eukaryota</taxon>
        <taxon>Fungi</taxon>
        <taxon>Dikarya</taxon>
        <taxon>Basidiomycota</taxon>
        <taxon>Ustilaginomycotina</taxon>
        <taxon>Exobasidiomycetes</taxon>
        <taxon>Tilletiales</taxon>
        <taxon>Tilletiaceae</taxon>
        <taxon>Tilletia</taxon>
    </lineage>
</organism>
<accession>A0A8X7MQM5</accession>
<dbReference type="AlphaFoldDB" id="A0A8X7MQM5"/>
<evidence type="ECO:0000256" key="2">
    <source>
        <dbReference type="SAM" id="Phobius"/>
    </source>
</evidence>
<keyword evidence="2" id="KW-1133">Transmembrane helix</keyword>
<feature type="compositionally biased region" description="Low complexity" evidence="1">
    <location>
        <begin position="205"/>
        <end position="215"/>
    </location>
</feature>